<evidence type="ECO:0000259" key="1">
    <source>
        <dbReference type="Pfam" id="PF00534"/>
    </source>
</evidence>
<organism evidence="2 3">
    <name type="scientific">Planktothrix agardhii CCAP 1459/11A</name>
    <dbReference type="NCBI Taxonomy" id="282420"/>
    <lineage>
        <taxon>Bacteria</taxon>
        <taxon>Bacillati</taxon>
        <taxon>Cyanobacteriota</taxon>
        <taxon>Cyanophyceae</taxon>
        <taxon>Oscillatoriophycideae</taxon>
        <taxon>Oscillatoriales</taxon>
        <taxon>Microcoleaceae</taxon>
        <taxon>Planktothrix</taxon>
    </lineage>
</organism>
<dbReference type="SUPFAM" id="SSF53756">
    <property type="entry name" value="UDP-Glycosyltransferase/glycogen phosphorylase"/>
    <property type="match status" value="1"/>
</dbReference>
<sequence>MLTEDFGINVAAHINGDFGLAEAARSSLKAMQAVNIPFAINNLSIHTSPQTNTTFTDFSIDNPYPINLVHTNPNWVYNGIYEKVFNNFGMEYFKNRYNIGFWFWELPKFPSEWEFAFDFFDEIWTASRYTLESIATASPIPIIKIPLCIDISQPSLTRKDLGLPEDKFIFMFIFDFGSSFERKNCLATVQAFQQSFGSADHDACLVIKFSNAEHFPQQREQLKALTEGWSSIQFIEGHLKKEEIHGLIYNCNCYVSLHRAEGFGLTLAEAMFYGKPVIATAYSSNLDFMNIGNSFLVDYKLVATTEDQGFYPKGSIWAEPDVDHAASFMRYVVENYPVAQEVGIRASNEIKSLLSPQAVGATIQRRLEYIKKMMGNSSQFSRNYQIQKLELQKECWISQTNAWRQTAQQIQRELKQAQSQRH</sequence>
<comment type="caution">
    <text evidence="2">The sequence shown here is derived from an EMBL/GenBank/DDBJ whole genome shotgun (WGS) entry which is preliminary data.</text>
</comment>
<feature type="domain" description="Glycosyl transferase family 1" evidence="1">
    <location>
        <begin position="158"/>
        <end position="290"/>
    </location>
</feature>
<proteinExistence type="predicted"/>
<accession>A0A4P5ZLA3</accession>
<dbReference type="EMBL" id="BJCD01000069">
    <property type="protein sequence ID" value="GDZ95914.1"/>
    <property type="molecule type" value="Genomic_DNA"/>
</dbReference>
<dbReference type="AlphaFoldDB" id="A0A4P5ZLA3"/>
<dbReference type="Pfam" id="PF00534">
    <property type="entry name" value="Glycos_transf_1"/>
    <property type="match status" value="1"/>
</dbReference>
<evidence type="ECO:0000313" key="3">
    <source>
        <dbReference type="Proteomes" id="UP000299794"/>
    </source>
</evidence>
<dbReference type="PANTHER" id="PTHR46656:SF3">
    <property type="entry name" value="PUTATIVE-RELATED"/>
    <property type="match status" value="1"/>
</dbReference>
<dbReference type="RefSeq" id="WP_141295986.1">
    <property type="nucleotide sequence ID" value="NZ_BJCD01000069.1"/>
</dbReference>
<dbReference type="Gene3D" id="3.40.50.2000">
    <property type="entry name" value="Glycogen Phosphorylase B"/>
    <property type="match status" value="1"/>
</dbReference>
<dbReference type="Proteomes" id="UP000299794">
    <property type="component" value="Unassembled WGS sequence"/>
</dbReference>
<protein>
    <submittedName>
        <fullName evidence="2">Putative glycosyl transferase</fullName>
    </submittedName>
</protein>
<reference evidence="3" key="1">
    <citation type="submission" date="2019-02" db="EMBL/GenBank/DDBJ databases">
        <title>Draft genome sequence of Planktothrix agardhii NIES-905.</title>
        <authorList>
            <person name="Yamaguchi H."/>
            <person name="Suzuki S."/>
            <person name="Kawachi M."/>
        </authorList>
    </citation>
    <scope>NUCLEOTIDE SEQUENCE [LARGE SCALE GENOMIC DNA]</scope>
    <source>
        <strain evidence="3">CCAP 1459/11A</strain>
    </source>
</reference>
<keyword evidence="2" id="KW-0808">Transferase</keyword>
<dbReference type="PANTHER" id="PTHR46656">
    <property type="entry name" value="PUTATIVE-RELATED"/>
    <property type="match status" value="1"/>
</dbReference>
<gene>
    <name evidence="2" type="ORF">PA905_43450</name>
</gene>
<dbReference type="GO" id="GO:0016757">
    <property type="term" value="F:glycosyltransferase activity"/>
    <property type="evidence" value="ECO:0007669"/>
    <property type="project" value="InterPro"/>
</dbReference>
<dbReference type="InterPro" id="IPR001296">
    <property type="entry name" value="Glyco_trans_1"/>
</dbReference>
<evidence type="ECO:0000313" key="2">
    <source>
        <dbReference type="EMBL" id="GDZ95914.1"/>
    </source>
</evidence>
<dbReference type="CDD" id="cd03801">
    <property type="entry name" value="GT4_PimA-like"/>
    <property type="match status" value="1"/>
</dbReference>
<name>A0A4P5ZLA3_PLAAG</name>